<evidence type="ECO:0000313" key="1">
    <source>
        <dbReference type="EMBL" id="GHB35430.1"/>
    </source>
</evidence>
<proteinExistence type="predicted"/>
<gene>
    <name evidence="1" type="ORF">GCM10007094_26240</name>
</gene>
<sequence length="69" mass="7201">MKTQPSASVVRASFTLATPGVNISQSTSAAKLCDAIVAEKLLDEKGGTLPPFLFKNTGTKQAIANHKPC</sequence>
<accession>A0ABQ3EII2</accession>
<reference evidence="2" key="1">
    <citation type="journal article" date="2019" name="Int. J. Syst. Evol. Microbiol.">
        <title>The Global Catalogue of Microorganisms (GCM) 10K type strain sequencing project: providing services to taxonomists for standard genome sequencing and annotation.</title>
        <authorList>
            <consortium name="The Broad Institute Genomics Platform"/>
            <consortium name="The Broad Institute Genome Sequencing Center for Infectious Disease"/>
            <person name="Wu L."/>
            <person name="Ma J."/>
        </authorList>
    </citation>
    <scope>NUCLEOTIDE SEQUENCE [LARGE SCALE GENOMIC DNA]</scope>
    <source>
        <strain evidence="2">KCTC 12861</strain>
    </source>
</reference>
<organism evidence="1 2">
    <name type="scientific">Pseudovibrio japonicus</name>
    <dbReference type="NCBI Taxonomy" id="366534"/>
    <lineage>
        <taxon>Bacteria</taxon>
        <taxon>Pseudomonadati</taxon>
        <taxon>Pseudomonadota</taxon>
        <taxon>Alphaproteobacteria</taxon>
        <taxon>Hyphomicrobiales</taxon>
        <taxon>Stappiaceae</taxon>
        <taxon>Pseudovibrio</taxon>
    </lineage>
</organism>
<evidence type="ECO:0000313" key="2">
    <source>
        <dbReference type="Proteomes" id="UP000637980"/>
    </source>
</evidence>
<dbReference type="EMBL" id="BMXE01000004">
    <property type="protein sequence ID" value="GHB35430.1"/>
    <property type="molecule type" value="Genomic_DNA"/>
</dbReference>
<name>A0ABQ3EII2_9HYPH</name>
<dbReference type="Proteomes" id="UP000637980">
    <property type="component" value="Unassembled WGS sequence"/>
</dbReference>
<comment type="caution">
    <text evidence="1">The sequence shown here is derived from an EMBL/GenBank/DDBJ whole genome shotgun (WGS) entry which is preliminary data.</text>
</comment>
<protein>
    <submittedName>
        <fullName evidence="1">Uncharacterized protein</fullName>
    </submittedName>
</protein>
<keyword evidence="2" id="KW-1185">Reference proteome</keyword>